<evidence type="ECO:0000256" key="1">
    <source>
        <dbReference type="SAM" id="SignalP"/>
    </source>
</evidence>
<comment type="caution">
    <text evidence="3">The sequence shown here is derived from an EMBL/GenBank/DDBJ whole genome shotgun (WGS) entry which is preliminary data.</text>
</comment>
<dbReference type="OrthoDB" id="3632757at2759"/>
<evidence type="ECO:0000259" key="2">
    <source>
        <dbReference type="Pfam" id="PF00557"/>
    </source>
</evidence>
<reference evidence="3" key="1">
    <citation type="submission" date="2019-07" db="EMBL/GenBank/DDBJ databases">
        <title>Hyphodiscus hymeniophilus genome sequencing and assembly.</title>
        <authorList>
            <person name="Kramer G."/>
            <person name="Nodwell J."/>
        </authorList>
    </citation>
    <scope>NUCLEOTIDE SEQUENCE</scope>
    <source>
        <strain evidence="3">ATCC 34498</strain>
    </source>
</reference>
<dbReference type="Proteomes" id="UP000785200">
    <property type="component" value="Unassembled WGS sequence"/>
</dbReference>
<dbReference type="Gene3D" id="3.90.230.10">
    <property type="entry name" value="Creatinase/methionine aminopeptidase superfamily"/>
    <property type="match status" value="1"/>
</dbReference>
<accession>A0A9P7AZM5</accession>
<evidence type="ECO:0000313" key="3">
    <source>
        <dbReference type="EMBL" id="KAG0651224.1"/>
    </source>
</evidence>
<name>A0A9P7AZM5_9HELO</name>
<keyword evidence="1" id="KW-0732">Signal</keyword>
<feature type="signal peptide" evidence="1">
    <location>
        <begin position="1"/>
        <end position="27"/>
    </location>
</feature>
<proteinExistence type="predicted"/>
<keyword evidence="4" id="KW-1185">Reference proteome</keyword>
<feature type="domain" description="Peptidase M24" evidence="2">
    <location>
        <begin position="203"/>
        <end position="416"/>
    </location>
</feature>
<feature type="chain" id="PRO_5040471203" description="Peptidase M24 domain-containing protein" evidence="1">
    <location>
        <begin position="28"/>
        <end position="450"/>
    </location>
</feature>
<dbReference type="SUPFAM" id="SSF55920">
    <property type="entry name" value="Creatinase/aminopeptidase"/>
    <property type="match status" value="1"/>
</dbReference>
<dbReference type="Pfam" id="PF00557">
    <property type="entry name" value="Peptidase_M24"/>
    <property type="match status" value="1"/>
</dbReference>
<protein>
    <recommendedName>
        <fullName evidence="2">Peptidase M24 domain-containing protein</fullName>
    </recommendedName>
</protein>
<organism evidence="3 4">
    <name type="scientific">Hyphodiscus hymeniophilus</name>
    <dbReference type="NCBI Taxonomy" id="353542"/>
    <lineage>
        <taxon>Eukaryota</taxon>
        <taxon>Fungi</taxon>
        <taxon>Dikarya</taxon>
        <taxon>Ascomycota</taxon>
        <taxon>Pezizomycotina</taxon>
        <taxon>Leotiomycetes</taxon>
        <taxon>Helotiales</taxon>
        <taxon>Hyphodiscaceae</taxon>
        <taxon>Hyphodiscus</taxon>
    </lineage>
</organism>
<dbReference type="InterPro" id="IPR000994">
    <property type="entry name" value="Pept_M24"/>
</dbReference>
<dbReference type="EMBL" id="VNKQ01000004">
    <property type="protein sequence ID" value="KAG0651224.1"/>
    <property type="molecule type" value="Genomic_DNA"/>
</dbReference>
<dbReference type="InterPro" id="IPR036005">
    <property type="entry name" value="Creatinase/aminopeptidase-like"/>
</dbReference>
<sequence length="450" mass="51699">MLHFTHVKVIYLYLLLAICTNSQDSTAIKVPEYHRLPPLREQAAIQDAWRDQRISNIPHILQKYGVDAWLMSQKEYAEDTVFWSLKRATQFSARRRTTQLFFANATEPIKPVYTWIDNTPEVWESLLDVLETQDPKTIAVNVDAEVAFSSGMHAGEYGKIKNRLGRKWNERLVSEPMIAVECIGTMVKDRLPWYRKLQETAWAIIEEGFSERVITPGETTTEDVEWWMRSKIQELNYTTWFQPSVSILDGRDPFENLTTSDQMTTINFGHVLHVDFGVTAMGLNTDTQHLAYVLYPGEDESDIPQGLLNGLKNANRVQDIVKSNMKVGVSGNEILKACLKQMESEGISGRVYSHPIGDWGHSAGTLIGMFNLQDDVPVLGDLPLLHNTYYSVELYAQYFVPERNATMTFYLEEDIYWIGEEEGWDWVYGQQKEFHLVKPPLSDLFRVQGL</sequence>
<gene>
    <name evidence="3" type="ORF">D0Z07_1944</name>
</gene>
<dbReference type="AlphaFoldDB" id="A0A9P7AZM5"/>
<evidence type="ECO:0000313" key="4">
    <source>
        <dbReference type="Proteomes" id="UP000785200"/>
    </source>
</evidence>